<dbReference type="GO" id="GO:0009507">
    <property type="term" value="C:chloroplast"/>
    <property type="evidence" value="ECO:0000318"/>
    <property type="project" value="GO_Central"/>
</dbReference>
<dbReference type="STRING" id="29655.A0A0K9NQ92"/>
<gene>
    <name evidence="2" type="ORF">ZOSMA_71G00320</name>
</gene>
<sequence length="307" mass="33955">MNNFFSSPSFCSTSSSPRLSLLLFPYTSLSSHQNPLFPTLNLPKSTHKPLTLSFKSSAFSAATEDASANFEYEEEDEDEDENEEGVESPWERAVVYRRDASVTHVEYSTTLERLGLGNLSSELSQSRASEMGIRIMRRGRGVVADPSIVDGTPVLVSVDVTRKKKKLTLDGIVRTVITLGCNSCGGASAKSVYSNLTMLLSEEAIEEPEEINLGTIFGEDDEKLIDFEDQVYFPSEEMELDISKQIRDLVHVEITINSVCDAGCKGMCLKCGANLNKTNCRCRREEKTGGPLQNLKEQMERADFSSS</sequence>
<evidence type="ECO:0000313" key="3">
    <source>
        <dbReference type="Proteomes" id="UP000036987"/>
    </source>
</evidence>
<feature type="compositionally biased region" description="Acidic residues" evidence="1">
    <location>
        <begin position="71"/>
        <end position="86"/>
    </location>
</feature>
<dbReference type="InterPro" id="IPR003772">
    <property type="entry name" value="YceD"/>
</dbReference>
<name>A0A0K9NQ92_ZOSMR</name>
<dbReference type="AlphaFoldDB" id="A0A0K9NQ92"/>
<dbReference type="PANTHER" id="PTHR34374">
    <property type="entry name" value="LARGE RIBOSOMAL RNA SUBUNIT ACCUMULATION PROTEIN YCED HOMOLOG 1, CHLOROPLASTIC"/>
    <property type="match status" value="1"/>
</dbReference>
<dbReference type="PANTHER" id="PTHR34374:SF1">
    <property type="entry name" value="LARGE RIBOSOMAL RNA SUBUNIT ACCUMULATION PROTEIN YCED HOMOLOG 1, CHLOROPLASTIC"/>
    <property type="match status" value="1"/>
</dbReference>
<comment type="caution">
    <text evidence="2">The sequence shown here is derived from an EMBL/GenBank/DDBJ whole genome shotgun (WGS) entry which is preliminary data.</text>
</comment>
<proteinExistence type="predicted"/>
<dbReference type="Pfam" id="PF02620">
    <property type="entry name" value="YceD"/>
    <property type="match status" value="1"/>
</dbReference>
<keyword evidence="3" id="KW-1185">Reference proteome</keyword>
<evidence type="ECO:0000256" key="1">
    <source>
        <dbReference type="SAM" id="MobiDB-lite"/>
    </source>
</evidence>
<dbReference type="EMBL" id="LFYR01001841">
    <property type="protein sequence ID" value="KMZ58959.1"/>
    <property type="molecule type" value="Genomic_DNA"/>
</dbReference>
<organism evidence="2 3">
    <name type="scientific">Zostera marina</name>
    <name type="common">Eelgrass</name>
    <dbReference type="NCBI Taxonomy" id="29655"/>
    <lineage>
        <taxon>Eukaryota</taxon>
        <taxon>Viridiplantae</taxon>
        <taxon>Streptophyta</taxon>
        <taxon>Embryophyta</taxon>
        <taxon>Tracheophyta</taxon>
        <taxon>Spermatophyta</taxon>
        <taxon>Magnoliopsida</taxon>
        <taxon>Liliopsida</taxon>
        <taxon>Zosteraceae</taxon>
        <taxon>Zostera</taxon>
    </lineage>
</organism>
<dbReference type="OMA" id="AECVFSN"/>
<dbReference type="OrthoDB" id="1931432at2759"/>
<accession>A0A0K9NQ92</accession>
<evidence type="ECO:0000313" key="2">
    <source>
        <dbReference type="EMBL" id="KMZ58959.1"/>
    </source>
</evidence>
<evidence type="ECO:0008006" key="4">
    <source>
        <dbReference type="Google" id="ProtNLM"/>
    </source>
</evidence>
<feature type="region of interest" description="Disordered" evidence="1">
    <location>
        <begin position="66"/>
        <end position="89"/>
    </location>
</feature>
<dbReference type="Proteomes" id="UP000036987">
    <property type="component" value="Unassembled WGS sequence"/>
</dbReference>
<protein>
    <recommendedName>
        <fullName evidence="4">Large ribosomal RNA subunit accumulation protein YCED homolog 1, chloroplastic</fullName>
    </recommendedName>
</protein>
<reference evidence="3" key="1">
    <citation type="journal article" date="2016" name="Nature">
        <title>The genome of the seagrass Zostera marina reveals angiosperm adaptation to the sea.</title>
        <authorList>
            <person name="Olsen J.L."/>
            <person name="Rouze P."/>
            <person name="Verhelst B."/>
            <person name="Lin Y.-C."/>
            <person name="Bayer T."/>
            <person name="Collen J."/>
            <person name="Dattolo E."/>
            <person name="De Paoli E."/>
            <person name="Dittami S."/>
            <person name="Maumus F."/>
            <person name="Michel G."/>
            <person name="Kersting A."/>
            <person name="Lauritano C."/>
            <person name="Lohaus R."/>
            <person name="Toepel M."/>
            <person name="Tonon T."/>
            <person name="Vanneste K."/>
            <person name="Amirebrahimi M."/>
            <person name="Brakel J."/>
            <person name="Bostroem C."/>
            <person name="Chovatia M."/>
            <person name="Grimwood J."/>
            <person name="Jenkins J.W."/>
            <person name="Jueterbock A."/>
            <person name="Mraz A."/>
            <person name="Stam W.T."/>
            <person name="Tice H."/>
            <person name="Bornberg-Bauer E."/>
            <person name="Green P.J."/>
            <person name="Pearson G.A."/>
            <person name="Procaccini G."/>
            <person name="Duarte C.M."/>
            <person name="Schmutz J."/>
            <person name="Reusch T.B.H."/>
            <person name="Van de Peer Y."/>
        </authorList>
    </citation>
    <scope>NUCLEOTIDE SEQUENCE [LARGE SCALE GENOMIC DNA]</scope>
    <source>
        <strain evidence="3">cv. Finnish</strain>
    </source>
</reference>